<dbReference type="EMBL" id="JASCZI010090834">
    <property type="protein sequence ID" value="MED6147000.1"/>
    <property type="molecule type" value="Genomic_DNA"/>
</dbReference>
<accession>A0ABU6TE55</accession>
<reference evidence="1 2" key="1">
    <citation type="journal article" date="2023" name="Plants (Basel)">
        <title>Bridging the Gap: Combining Genomics and Transcriptomics Approaches to Understand Stylosanthes scabra, an Orphan Legume from the Brazilian Caatinga.</title>
        <authorList>
            <person name="Ferreira-Neto J.R.C."/>
            <person name="da Silva M.D."/>
            <person name="Binneck E."/>
            <person name="de Melo N.F."/>
            <person name="da Silva R.H."/>
            <person name="de Melo A.L.T.M."/>
            <person name="Pandolfi V."/>
            <person name="Bustamante F.O."/>
            <person name="Brasileiro-Vidal A.C."/>
            <person name="Benko-Iseppon A.M."/>
        </authorList>
    </citation>
    <scope>NUCLEOTIDE SEQUENCE [LARGE SCALE GENOMIC DNA]</scope>
    <source>
        <tissue evidence="1">Leaves</tissue>
    </source>
</reference>
<proteinExistence type="predicted"/>
<evidence type="ECO:0000313" key="2">
    <source>
        <dbReference type="Proteomes" id="UP001341840"/>
    </source>
</evidence>
<gene>
    <name evidence="1" type="ORF">PIB30_039958</name>
</gene>
<protein>
    <submittedName>
        <fullName evidence="1">Uncharacterized protein</fullName>
    </submittedName>
</protein>
<dbReference type="Proteomes" id="UP001341840">
    <property type="component" value="Unassembled WGS sequence"/>
</dbReference>
<keyword evidence="2" id="KW-1185">Reference proteome</keyword>
<comment type="caution">
    <text evidence="1">The sequence shown here is derived from an EMBL/GenBank/DDBJ whole genome shotgun (WGS) entry which is preliminary data.</text>
</comment>
<sequence length="138" mass="15124">MKTQTLGASVQGVRPRDPFSQSQNPILDGLCDLRAIARPYSCPRMCRASAKYAYATAWLHELLSVSARFTWPKTKRNGPPNKACDRTSGPCERAVPSPALKFGGNAIYLSLSQFSLNSLHSNTLQNTNCNTPSFHHSA</sequence>
<name>A0ABU6TE55_9FABA</name>
<evidence type="ECO:0000313" key="1">
    <source>
        <dbReference type="EMBL" id="MED6147000.1"/>
    </source>
</evidence>
<organism evidence="1 2">
    <name type="scientific">Stylosanthes scabra</name>
    <dbReference type="NCBI Taxonomy" id="79078"/>
    <lineage>
        <taxon>Eukaryota</taxon>
        <taxon>Viridiplantae</taxon>
        <taxon>Streptophyta</taxon>
        <taxon>Embryophyta</taxon>
        <taxon>Tracheophyta</taxon>
        <taxon>Spermatophyta</taxon>
        <taxon>Magnoliopsida</taxon>
        <taxon>eudicotyledons</taxon>
        <taxon>Gunneridae</taxon>
        <taxon>Pentapetalae</taxon>
        <taxon>rosids</taxon>
        <taxon>fabids</taxon>
        <taxon>Fabales</taxon>
        <taxon>Fabaceae</taxon>
        <taxon>Papilionoideae</taxon>
        <taxon>50 kb inversion clade</taxon>
        <taxon>dalbergioids sensu lato</taxon>
        <taxon>Dalbergieae</taxon>
        <taxon>Pterocarpus clade</taxon>
        <taxon>Stylosanthes</taxon>
    </lineage>
</organism>